<accession>A0ACB8DZ10</accession>
<reference evidence="1" key="1">
    <citation type="submission" date="2020-05" db="EMBL/GenBank/DDBJ databases">
        <title>Large-scale comparative analyses of tick genomes elucidate their genetic diversity and vector capacities.</title>
        <authorList>
            <person name="Jia N."/>
            <person name="Wang J."/>
            <person name="Shi W."/>
            <person name="Du L."/>
            <person name="Sun Y."/>
            <person name="Zhan W."/>
            <person name="Jiang J."/>
            <person name="Wang Q."/>
            <person name="Zhang B."/>
            <person name="Ji P."/>
            <person name="Sakyi L.B."/>
            <person name="Cui X."/>
            <person name="Yuan T."/>
            <person name="Jiang B."/>
            <person name="Yang W."/>
            <person name="Lam T.T.-Y."/>
            <person name="Chang Q."/>
            <person name="Ding S."/>
            <person name="Wang X."/>
            <person name="Zhu J."/>
            <person name="Ruan X."/>
            <person name="Zhao L."/>
            <person name="Wei J."/>
            <person name="Que T."/>
            <person name="Du C."/>
            <person name="Cheng J."/>
            <person name="Dai P."/>
            <person name="Han X."/>
            <person name="Huang E."/>
            <person name="Gao Y."/>
            <person name="Liu J."/>
            <person name="Shao H."/>
            <person name="Ye R."/>
            <person name="Li L."/>
            <person name="Wei W."/>
            <person name="Wang X."/>
            <person name="Wang C."/>
            <person name="Yang T."/>
            <person name="Huo Q."/>
            <person name="Li W."/>
            <person name="Guo W."/>
            <person name="Chen H."/>
            <person name="Zhou L."/>
            <person name="Ni X."/>
            <person name="Tian J."/>
            <person name="Zhou Y."/>
            <person name="Sheng Y."/>
            <person name="Liu T."/>
            <person name="Pan Y."/>
            <person name="Xia L."/>
            <person name="Li J."/>
            <person name="Zhao F."/>
            <person name="Cao W."/>
        </authorList>
    </citation>
    <scope>NUCLEOTIDE SEQUENCE</scope>
    <source>
        <strain evidence="1">Dsil-2018</strain>
    </source>
</reference>
<evidence type="ECO:0000313" key="2">
    <source>
        <dbReference type="Proteomes" id="UP000821865"/>
    </source>
</evidence>
<evidence type="ECO:0000313" key="1">
    <source>
        <dbReference type="EMBL" id="KAH7979630.1"/>
    </source>
</evidence>
<protein>
    <submittedName>
        <fullName evidence="1">Uncharacterized protein</fullName>
    </submittedName>
</protein>
<keyword evidence="2" id="KW-1185">Reference proteome</keyword>
<name>A0ACB8DZ10_DERSI</name>
<comment type="caution">
    <text evidence="1">The sequence shown here is derived from an EMBL/GenBank/DDBJ whole genome shotgun (WGS) entry which is preliminary data.</text>
</comment>
<organism evidence="1 2">
    <name type="scientific">Dermacentor silvarum</name>
    <name type="common">Tick</name>
    <dbReference type="NCBI Taxonomy" id="543639"/>
    <lineage>
        <taxon>Eukaryota</taxon>
        <taxon>Metazoa</taxon>
        <taxon>Ecdysozoa</taxon>
        <taxon>Arthropoda</taxon>
        <taxon>Chelicerata</taxon>
        <taxon>Arachnida</taxon>
        <taxon>Acari</taxon>
        <taxon>Parasitiformes</taxon>
        <taxon>Ixodida</taxon>
        <taxon>Ixodoidea</taxon>
        <taxon>Ixodidae</taxon>
        <taxon>Rhipicephalinae</taxon>
        <taxon>Dermacentor</taxon>
    </lineage>
</organism>
<gene>
    <name evidence="1" type="ORF">HPB49_010219</name>
</gene>
<dbReference type="EMBL" id="CM023470">
    <property type="protein sequence ID" value="KAH7979630.1"/>
    <property type="molecule type" value="Genomic_DNA"/>
</dbReference>
<sequence length="132" mass="15213">MDDKKAHESSEESEGHVRNVCQSKLGIQSVSIERAHRLGKFQPGKCRPLIAKFTLFKEKQQILSNAKKLKGSNISVSEDFSKTVRMKRKFLWEYAKSRKEESDKVSLRYDTLIMNGQKYMYDDGVKQVVPLA</sequence>
<proteinExistence type="predicted"/>
<dbReference type="Proteomes" id="UP000821865">
    <property type="component" value="Chromosome 1"/>
</dbReference>